<comment type="caution">
    <text evidence="14">The sequence shown here is derived from an EMBL/GenBank/DDBJ whole genome shotgun (WGS) entry which is preliminary data.</text>
</comment>
<keyword evidence="10" id="KW-0961">Cell wall biogenesis/degradation</keyword>
<dbReference type="InterPro" id="IPR001182">
    <property type="entry name" value="FtsW/RodA"/>
</dbReference>
<comment type="subcellular location">
    <subcellularLocation>
        <location evidence="1">Membrane</location>
        <topology evidence="1">Multi-pass membrane protein</topology>
    </subcellularLocation>
</comment>
<proteinExistence type="predicted"/>
<dbReference type="Pfam" id="PF01098">
    <property type="entry name" value="FTSW_RODA_SPOVE"/>
    <property type="match status" value="2"/>
</dbReference>
<evidence type="ECO:0000256" key="2">
    <source>
        <dbReference type="ARBA" id="ARBA00022475"/>
    </source>
</evidence>
<dbReference type="GO" id="GO:0071555">
    <property type="term" value="P:cell wall organization"/>
    <property type="evidence" value="ECO:0007669"/>
    <property type="project" value="UniProtKB-KW"/>
</dbReference>
<keyword evidence="9 13" id="KW-0472">Membrane</keyword>
<evidence type="ECO:0000256" key="13">
    <source>
        <dbReference type="SAM" id="Phobius"/>
    </source>
</evidence>
<evidence type="ECO:0000256" key="3">
    <source>
        <dbReference type="ARBA" id="ARBA00022676"/>
    </source>
</evidence>
<keyword evidence="4" id="KW-0808">Transferase</keyword>
<evidence type="ECO:0000256" key="6">
    <source>
        <dbReference type="ARBA" id="ARBA00022960"/>
    </source>
</evidence>
<dbReference type="PANTHER" id="PTHR30474">
    <property type="entry name" value="CELL CYCLE PROTEIN"/>
    <property type="match status" value="1"/>
</dbReference>
<dbReference type="GO" id="GO:0015648">
    <property type="term" value="F:lipid-linked peptidoglycan transporter activity"/>
    <property type="evidence" value="ECO:0007669"/>
    <property type="project" value="TreeGrafter"/>
</dbReference>
<evidence type="ECO:0000256" key="1">
    <source>
        <dbReference type="ARBA" id="ARBA00004141"/>
    </source>
</evidence>
<dbReference type="NCBIfam" id="NF037961">
    <property type="entry name" value="RodA_shape"/>
    <property type="match status" value="1"/>
</dbReference>
<keyword evidence="3" id="KW-0328">Glycosyltransferase</keyword>
<organism evidence="14 15">
    <name type="scientific">Pedobacter changchengzhani</name>
    <dbReference type="NCBI Taxonomy" id="2529274"/>
    <lineage>
        <taxon>Bacteria</taxon>
        <taxon>Pseudomonadati</taxon>
        <taxon>Bacteroidota</taxon>
        <taxon>Sphingobacteriia</taxon>
        <taxon>Sphingobacteriales</taxon>
        <taxon>Sphingobacteriaceae</taxon>
        <taxon>Pedobacter</taxon>
    </lineage>
</organism>
<evidence type="ECO:0000256" key="7">
    <source>
        <dbReference type="ARBA" id="ARBA00022984"/>
    </source>
</evidence>
<reference evidence="14 15" key="1">
    <citation type="submission" date="2019-02" db="EMBL/GenBank/DDBJ databases">
        <title>Pedobacter sp. nov., a novel speices isolated from soil of pinguins habitat in Antarcitica.</title>
        <authorList>
            <person name="He R.-H."/>
        </authorList>
    </citation>
    <scope>NUCLEOTIDE SEQUENCE [LARGE SCALE GENOMIC DNA]</scope>
    <source>
        <strain evidence="14 15">E01020</strain>
    </source>
</reference>
<dbReference type="RefSeq" id="WP_133261714.1">
    <property type="nucleotide sequence ID" value="NZ_SJCY01000003.1"/>
</dbReference>
<dbReference type="NCBIfam" id="TIGR02210">
    <property type="entry name" value="rodA_shape"/>
    <property type="match status" value="1"/>
</dbReference>
<feature type="transmembrane region" description="Helical" evidence="13">
    <location>
        <begin position="392"/>
        <end position="411"/>
    </location>
</feature>
<dbReference type="PANTHER" id="PTHR30474:SF1">
    <property type="entry name" value="PEPTIDOGLYCAN GLYCOSYLTRANSFERASE MRDB"/>
    <property type="match status" value="1"/>
</dbReference>
<feature type="transmembrane region" description="Helical" evidence="13">
    <location>
        <begin position="146"/>
        <end position="177"/>
    </location>
</feature>
<feature type="transmembrane region" description="Helical" evidence="13">
    <location>
        <begin position="326"/>
        <end position="347"/>
    </location>
</feature>
<evidence type="ECO:0000256" key="5">
    <source>
        <dbReference type="ARBA" id="ARBA00022692"/>
    </source>
</evidence>
<dbReference type="InterPro" id="IPR011923">
    <property type="entry name" value="RodA/MrdB"/>
</dbReference>
<feature type="transmembrane region" description="Helical" evidence="13">
    <location>
        <begin position="359"/>
        <end position="386"/>
    </location>
</feature>
<evidence type="ECO:0000256" key="8">
    <source>
        <dbReference type="ARBA" id="ARBA00022989"/>
    </source>
</evidence>
<keyword evidence="15" id="KW-1185">Reference proteome</keyword>
<name>A0A4R5MML8_9SPHI</name>
<dbReference type="GO" id="GO:0005886">
    <property type="term" value="C:plasma membrane"/>
    <property type="evidence" value="ECO:0007669"/>
    <property type="project" value="TreeGrafter"/>
</dbReference>
<dbReference type="GO" id="GO:0051301">
    <property type="term" value="P:cell division"/>
    <property type="evidence" value="ECO:0007669"/>
    <property type="project" value="InterPro"/>
</dbReference>
<evidence type="ECO:0000256" key="10">
    <source>
        <dbReference type="ARBA" id="ARBA00023316"/>
    </source>
</evidence>
<dbReference type="GO" id="GO:0032153">
    <property type="term" value="C:cell division site"/>
    <property type="evidence" value="ECO:0007669"/>
    <property type="project" value="TreeGrafter"/>
</dbReference>
<sequence>MIHQQGNRFFFNVDWITVLIYILLCTIGVINIFASIYNPDKVIGIDFTTNYGKQLIYVITGLVLGLSILLFDGRLFNVFSPFIYGATLILLVVVLVIGRKVAGNQAWIPLGSFRLQPSEFAKFGTALLLARYVSTFNPKFRDFKSIFFAGLIVAAPLLLIMLQPDTGSALVFLAFMFPLYREGLSGYFLLIFLGMIVLFVADFLVPTYILVIIISTLGGLFIFANKRKQKVVFSTILVTLIAVGYLFLVKVAYTKVLEPHQRTRIELMLGLRTDNKGAGYNVIQSQIAIGSGQGLGRGFLQGTQTKYGYVPEQSTDFIFSTIGEEWGFAGCAVVIGLYIFLLLRLINLAERQRSTFSRVYGYCVACILFFHIFINIGMTIGIIPVIGIPLPLISYGGSSLWSFTILIFIFLKLDSNRMGFI</sequence>
<dbReference type="OrthoDB" id="9768187at2"/>
<evidence type="ECO:0000256" key="9">
    <source>
        <dbReference type="ARBA" id="ARBA00023136"/>
    </source>
</evidence>
<dbReference type="Proteomes" id="UP000295668">
    <property type="component" value="Unassembled WGS sequence"/>
</dbReference>
<feature type="transmembrane region" description="Helical" evidence="13">
    <location>
        <begin position="207"/>
        <end position="224"/>
    </location>
</feature>
<evidence type="ECO:0000256" key="12">
    <source>
        <dbReference type="ARBA" id="ARBA00033270"/>
    </source>
</evidence>
<evidence type="ECO:0000256" key="4">
    <source>
        <dbReference type="ARBA" id="ARBA00022679"/>
    </source>
</evidence>
<accession>A0A4R5MML8</accession>
<feature type="transmembrane region" description="Helical" evidence="13">
    <location>
        <begin position="54"/>
        <end position="71"/>
    </location>
</feature>
<keyword evidence="2" id="KW-1003">Cell membrane</keyword>
<feature type="transmembrane region" description="Helical" evidence="13">
    <location>
        <begin position="12"/>
        <end position="34"/>
    </location>
</feature>
<dbReference type="AlphaFoldDB" id="A0A4R5MML8"/>
<keyword evidence="7" id="KW-0573">Peptidoglycan synthesis</keyword>
<evidence type="ECO:0000256" key="11">
    <source>
        <dbReference type="ARBA" id="ARBA00032370"/>
    </source>
</evidence>
<dbReference type="GO" id="GO:0009252">
    <property type="term" value="P:peptidoglycan biosynthetic process"/>
    <property type="evidence" value="ECO:0007669"/>
    <property type="project" value="UniProtKB-KW"/>
</dbReference>
<feature type="transmembrane region" description="Helical" evidence="13">
    <location>
        <begin position="78"/>
        <end position="97"/>
    </location>
</feature>
<evidence type="ECO:0000313" key="15">
    <source>
        <dbReference type="Proteomes" id="UP000295668"/>
    </source>
</evidence>
<evidence type="ECO:0000313" key="14">
    <source>
        <dbReference type="EMBL" id="TDG36766.1"/>
    </source>
</evidence>
<gene>
    <name evidence="14" type="primary">rodA</name>
    <name evidence="14" type="ORF">EZJ43_05630</name>
</gene>
<keyword evidence="8 13" id="KW-1133">Transmembrane helix</keyword>
<feature type="transmembrane region" description="Helical" evidence="13">
    <location>
        <begin position="184"/>
        <end position="201"/>
    </location>
</feature>
<dbReference type="EMBL" id="SJCY01000003">
    <property type="protein sequence ID" value="TDG36766.1"/>
    <property type="molecule type" value="Genomic_DNA"/>
</dbReference>
<dbReference type="GO" id="GO:0016757">
    <property type="term" value="F:glycosyltransferase activity"/>
    <property type="evidence" value="ECO:0007669"/>
    <property type="project" value="UniProtKB-KW"/>
</dbReference>
<feature type="transmembrane region" description="Helical" evidence="13">
    <location>
        <begin position="231"/>
        <end position="253"/>
    </location>
</feature>
<protein>
    <recommendedName>
        <fullName evidence="12">Cell wall polymerase</fullName>
    </recommendedName>
    <alternativeName>
        <fullName evidence="11">Peptidoglycan polymerase</fullName>
    </alternativeName>
</protein>
<keyword evidence="5 13" id="KW-0812">Transmembrane</keyword>
<dbReference type="GO" id="GO:0008360">
    <property type="term" value="P:regulation of cell shape"/>
    <property type="evidence" value="ECO:0007669"/>
    <property type="project" value="UniProtKB-KW"/>
</dbReference>
<dbReference type="PROSITE" id="PS00428">
    <property type="entry name" value="FTSW_RODA_SPOVE"/>
    <property type="match status" value="1"/>
</dbReference>
<dbReference type="InterPro" id="IPR018365">
    <property type="entry name" value="Cell_cycle_FtsW-rel_CS"/>
</dbReference>
<keyword evidence="6" id="KW-0133">Cell shape</keyword>